<organism evidence="2 3">
    <name type="scientific">Bradyrhizobium septentrionale</name>
    <dbReference type="NCBI Taxonomy" id="1404411"/>
    <lineage>
        <taxon>Bacteria</taxon>
        <taxon>Pseudomonadati</taxon>
        <taxon>Pseudomonadota</taxon>
        <taxon>Alphaproteobacteria</taxon>
        <taxon>Hyphomicrobiales</taxon>
        <taxon>Nitrobacteraceae</taxon>
        <taxon>Bradyrhizobium</taxon>
    </lineage>
</organism>
<name>A0ABZ2NYZ0_9BRAD</name>
<protein>
    <submittedName>
        <fullName evidence="2">Uncharacterized protein</fullName>
    </submittedName>
</protein>
<dbReference type="RefSeq" id="WP_338833923.1">
    <property type="nucleotide sequence ID" value="NZ_CP147711.1"/>
</dbReference>
<reference evidence="2" key="2">
    <citation type="submission" date="2024-03" db="EMBL/GenBank/DDBJ databases">
        <authorList>
            <person name="Bromfield E.S.P."/>
            <person name="Cloutier S."/>
        </authorList>
    </citation>
    <scope>NUCLEOTIDE SEQUENCE</scope>
    <source>
        <strain evidence="2">5S5</strain>
    </source>
</reference>
<dbReference type="EMBL" id="CP147711">
    <property type="protein sequence ID" value="WXC79674.1"/>
    <property type="molecule type" value="Genomic_DNA"/>
</dbReference>
<evidence type="ECO:0000313" key="2">
    <source>
        <dbReference type="EMBL" id="WXC79674.1"/>
    </source>
</evidence>
<accession>A0ABZ2NYZ0</accession>
<evidence type="ECO:0000313" key="3">
    <source>
        <dbReference type="Proteomes" id="UP001432046"/>
    </source>
</evidence>
<reference evidence="2" key="1">
    <citation type="journal article" date="2021" name="Int. J. Syst. Evol. Microbiol.">
        <title>Bradyrhizobium septentrionale sp. nov. (sv. septentrionale) and Bradyrhizobium quebecense sp. nov. (sv. septentrionale) associated with legumes native to Canada possess rearranged symbiosis genes and numerous insertion sequences.</title>
        <authorList>
            <person name="Bromfield E.S.P."/>
            <person name="Cloutier S."/>
        </authorList>
    </citation>
    <scope>NUCLEOTIDE SEQUENCE</scope>
    <source>
        <strain evidence="2">5S5</strain>
    </source>
</reference>
<keyword evidence="1" id="KW-0472">Membrane</keyword>
<keyword evidence="1" id="KW-0812">Transmembrane</keyword>
<dbReference type="Proteomes" id="UP001432046">
    <property type="component" value="Chromosome"/>
</dbReference>
<proteinExistence type="predicted"/>
<sequence>MQVRAVDTRGRLVPALATAAVAVLATAAVAVLATAALVVLEFHPPRNVLKGEPGMITSAAASRAGATVLPTDPITTGSVSYR</sequence>
<keyword evidence="3" id="KW-1185">Reference proteome</keyword>
<keyword evidence="1" id="KW-1133">Transmembrane helix</keyword>
<evidence type="ECO:0000256" key="1">
    <source>
        <dbReference type="SAM" id="Phobius"/>
    </source>
</evidence>
<gene>
    <name evidence="2" type="ORF">WDK88_42130</name>
</gene>
<feature type="transmembrane region" description="Helical" evidence="1">
    <location>
        <begin position="12"/>
        <end position="40"/>
    </location>
</feature>